<dbReference type="STRING" id="748909.SAMN05192575_11151"/>
<evidence type="ECO:0000256" key="1">
    <source>
        <dbReference type="SAM" id="Phobius"/>
    </source>
</evidence>
<keyword evidence="1" id="KW-0812">Transmembrane</keyword>
<keyword evidence="1" id="KW-1133">Transmembrane helix</keyword>
<feature type="transmembrane region" description="Helical" evidence="1">
    <location>
        <begin position="247"/>
        <end position="272"/>
    </location>
</feature>
<reference evidence="3" key="1">
    <citation type="submission" date="2016-10" db="EMBL/GenBank/DDBJ databases">
        <authorList>
            <person name="Varghese N."/>
            <person name="Submissions S."/>
        </authorList>
    </citation>
    <scope>NUCLEOTIDE SEQUENCE [LARGE SCALE GENOMIC DNA]</scope>
    <source>
        <strain evidence="3">CGMCC 1.10697</strain>
    </source>
</reference>
<gene>
    <name evidence="2" type="ORF">SAMN05192575_11151</name>
</gene>
<organism evidence="2 3">
    <name type="scientific">Nocardioides alpinus</name>
    <dbReference type="NCBI Taxonomy" id="748909"/>
    <lineage>
        <taxon>Bacteria</taxon>
        <taxon>Bacillati</taxon>
        <taxon>Actinomycetota</taxon>
        <taxon>Actinomycetes</taxon>
        <taxon>Propionibacteriales</taxon>
        <taxon>Nocardioidaceae</taxon>
        <taxon>Nocardioides</taxon>
    </lineage>
</organism>
<evidence type="ECO:0008006" key="4">
    <source>
        <dbReference type="Google" id="ProtNLM"/>
    </source>
</evidence>
<feature type="transmembrane region" description="Helical" evidence="1">
    <location>
        <begin position="292"/>
        <end position="318"/>
    </location>
</feature>
<feature type="transmembrane region" description="Helical" evidence="1">
    <location>
        <begin position="361"/>
        <end position="378"/>
    </location>
</feature>
<dbReference type="AlphaFoldDB" id="A0A1I1AX77"/>
<name>A0A1I1AX77_9ACTN</name>
<proteinExistence type="predicted"/>
<dbReference type="Proteomes" id="UP000199113">
    <property type="component" value="Unassembled WGS sequence"/>
</dbReference>
<dbReference type="EMBL" id="FOKC01000011">
    <property type="protein sequence ID" value="SFB42112.1"/>
    <property type="molecule type" value="Genomic_DNA"/>
</dbReference>
<feature type="transmembrane region" description="Helical" evidence="1">
    <location>
        <begin position="220"/>
        <end position="240"/>
    </location>
</feature>
<keyword evidence="1" id="KW-0472">Membrane</keyword>
<evidence type="ECO:0000313" key="3">
    <source>
        <dbReference type="Proteomes" id="UP000199113"/>
    </source>
</evidence>
<sequence>MSAETTTPKPSGARWRAVLSTVLVLLAAVLAPVAVVASWADDQVGDTDRYVATVAPLAAEPAVQDAVIRRITDEVVGRLDIVGATEVAVDALADRNLPPRAQALLLSLSVPLATQVNDVVEEQVTRLVRSEQFEQAWTNANREAHTQVVALLTGEGNDVVATRGGTVSVNLATLIDTVKARLVDRGFALAGAIPEVDAEFTIVQSADLSRAQSAFRLLDAASTVLPWLAVALLLAGVAVSRSRRRTVVVGCLAVAVAIGLLGAGLNVARLFYLDAVPPEQLPPNAAAAIFDAVVVFIRVALRSVLVLFLALAVAAWVSGPGPLATSVRGAFSRGVDGARGGMARAGVDTGPVGTALHQHVVAIRWGVLGVALLVYVMAPHPTGTFSAVVVGVALLVLLVIEVLARPGTSTPADSPADSLADG</sequence>
<dbReference type="OrthoDB" id="4350291at2"/>
<protein>
    <recommendedName>
        <fullName evidence="4">Integral membrane protein</fullName>
    </recommendedName>
</protein>
<accession>A0A1I1AX77</accession>
<dbReference type="RefSeq" id="WP_139227791.1">
    <property type="nucleotide sequence ID" value="NZ_FOKC01000011.1"/>
</dbReference>
<evidence type="ECO:0000313" key="2">
    <source>
        <dbReference type="EMBL" id="SFB42112.1"/>
    </source>
</evidence>
<feature type="transmembrane region" description="Helical" evidence="1">
    <location>
        <begin position="384"/>
        <end position="404"/>
    </location>
</feature>